<reference evidence="1 2" key="1">
    <citation type="journal article" date="2021" name="Commun. Biol.">
        <title>The genome of Shorea leprosula (Dipterocarpaceae) highlights the ecological relevance of drought in aseasonal tropical rainforests.</title>
        <authorList>
            <person name="Ng K.K.S."/>
            <person name="Kobayashi M.J."/>
            <person name="Fawcett J.A."/>
            <person name="Hatakeyama M."/>
            <person name="Paape T."/>
            <person name="Ng C.H."/>
            <person name="Ang C.C."/>
            <person name="Tnah L.H."/>
            <person name="Lee C.T."/>
            <person name="Nishiyama T."/>
            <person name="Sese J."/>
            <person name="O'Brien M.J."/>
            <person name="Copetti D."/>
            <person name="Mohd Noor M.I."/>
            <person name="Ong R.C."/>
            <person name="Putra M."/>
            <person name="Sireger I.Z."/>
            <person name="Indrioko S."/>
            <person name="Kosugi Y."/>
            <person name="Izuno A."/>
            <person name="Isagi Y."/>
            <person name="Lee S.L."/>
            <person name="Shimizu K.K."/>
        </authorList>
    </citation>
    <scope>NUCLEOTIDE SEQUENCE [LARGE SCALE GENOMIC DNA]</scope>
    <source>
        <strain evidence="1">214</strain>
    </source>
</reference>
<evidence type="ECO:0000313" key="2">
    <source>
        <dbReference type="Proteomes" id="UP001054252"/>
    </source>
</evidence>
<accession>A0AAV5LT86</accession>
<organism evidence="1 2">
    <name type="scientific">Rubroshorea leprosula</name>
    <dbReference type="NCBI Taxonomy" id="152421"/>
    <lineage>
        <taxon>Eukaryota</taxon>
        <taxon>Viridiplantae</taxon>
        <taxon>Streptophyta</taxon>
        <taxon>Embryophyta</taxon>
        <taxon>Tracheophyta</taxon>
        <taxon>Spermatophyta</taxon>
        <taxon>Magnoliopsida</taxon>
        <taxon>eudicotyledons</taxon>
        <taxon>Gunneridae</taxon>
        <taxon>Pentapetalae</taxon>
        <taxon>rosids</taxon>
        <taxon>malvids</taxon>
        <taxon>Malvales</taxon>
        <taxon>Dipterocarpaceae</taxon>
        <taxon>Rubroshorea</taxon>
    </lineage>
</organism>
<evidence type="ECO:0000313" key="1">
    <source>
        <dbReference type="EMBL" id="GKV40654.1"/>
    </source>
</evidence>
<dbReference type="EMBL" id="BPVZ01000143">
    <property type="protein sequence ID" value="GKV40654.1"/>
    <property type="molecule type" value="Genomic_DNA"/>
</dbReference>
<dbReference type="Proteomes" id="UP001054252">
    <property type="component" value="Unassembled WGS sequence"/>
</dbReference>
<proteinExistence type="predicted"/>
<sequence>MGVRNSGHFRFPLNFSCICRRLLPLPGPVLLAGKFWFLIVLSV</sequence>
<name>A0AAV5LT86_9ROSI</name>
<dbReference type="AlphaFoldDB" id="A0AAV5LT86"/>
<comment type="caution">
    <text evidence="1">The sequence shown here is derived from an EMBL/GenBank/DDBJ whole genome shotgun (WGS) entry which is preliminary data.</text>
</comment>
<gene>
    <name evidence="1" type="ORF">SLEP1_g48264</name>
</gene>
<keyword evidence="2" id="KW-1185">Reference proteome</keyword>
<protein>
    <submittedName>
        <fullName evidence="1">Uncharacterized protein</fullName>
    </submittedName>
</protein>